<organism evidence="3 4">
    <name type="scientific">Sporosarcina saromensis</name>
    <dbReference type="NCBI Taxonomy" id="359365"/>
    <lineage>
        <taxon>Bacteria</taxon>
        <taxon>Bacillati</taxon>
        <taxon>Bacillota</taxon>
        <taxon>Bacilli</taxon>
        <taxon>Bacillales</taxon>
        <taxon>Caryophanaceae</taxon>
        <taxon>Sporosarcina</taxon>
    </lineage>
</organism>
<accession>A0ABU4G677</accession>
<comment type="caution">
    <text evidence="3">The sequence shown here is derived from an EMBL/GenBank/DDBJ whole genome shotgun (WGS) entry which is preliminary data.</text>
</comment>
<protein>
    <submittedName>
        <fullName evidence="3">General stress protein</fullName>
    </submittedName>
</protein>
<evidence type="ECO:0000313" key="4">
    <source>
        <dbReference type="Proteomes" id="UP001282284"/>
    </source>
</evidence>
<dbReference type="Pfam" id="PF11181">
    <property type="entry name" value="YflT"/>
    <property type="match status" value="1"/>
</dbReference>
<evidence type="ECO:0000256" key="1">
    <source>
        <dbReference type="SAM" id="MobiDB-lite"/>
    </source>
</evidence>
<reference evidence="3 4" key="1">
    <citation type="submission" date="2023-06" db="EMBL/GenBank/DDBJ databases">
        <title>Sporosarcina sp. nov., isolated from Korean traditional fermented seafood 'Jeotgal'.</title>
        <authorList>
            <person name="Yang A.I."/>
            <person name="Shin N.-R."/>
        </authorList>
    </citation>
    <scope>NUCLEOTIDE SEQUENCE [LARGE SCALE GENOMIC DNA]</scope>
    <source>
        <strain evidence="3 4">KCTC13119</strain>
    </source>
</reference>
<gene>
    <name evidence="3" type="ORF">QT711_04710</name>
</gene>
<dbReference type="EMBL" id="JAUBDI010000003">
    <property type="protein sequence ID" value="MDW0112476.1"/>
    <property type="molecule type" value="Genomic_DNA"/>
</dbReference>
<dbReference type="InterPro" id="IPR025889">
    <property type="entry name" value="GSP17M-like_dom"/>
</dbReference>
<evidence type="ECO:0000259" key="2">
    <source>
        <dbReference type="Pfam" id="PF11181"/>
    </source>
</evidence>
<keyword evidence="4" id="KW-1185">Reference proteome</keyword>
<feature type="region of interest" description="Disordered" evidence="1">
    <location>
        <begin position="115"/>
        <end position="136"/>
    </location>
</feature>
<feature type="domain" description="General stress protein 17M-like" evidence="2">
    <location>
        <begin position="5"/>
        <end position="98"/>
    </location>
</feature>
<name>A0ABU4G677_9BACL</name>
<dbReference type="RefSeq" id="WP_317942372.1">
    <property type="nucleotide sequence ID" value="NZ_JAUBDI010000003.1"/>
</dbReference>
<evidence type="ECO:0000313" key="3">
    <source>
        <dbReference type="EMBL" id="MDW0112476.1"/>
    </source>
</evidence>
<proteinExistence type="predicted"/>
<sequence length="136" mass="15512">MQKTFIGSFPNQQRLVAKIVDLKIDGVAEEDMSIVMKDEKAVEQLILHADKDGEDSPYNLFNRFIGFHVGEKNVRQMLRDSGFTDTEAKHYFDAVQEGALLLYINGRLSKEYSADEDHPYDQYAPIPLDEIEAGEQ</sequence>
<dbReference type="Proteomes" id="UP001282284">
    <property type="component" value="Unassembled WGS sequence"/>
</dbReference>